<dbReference type="Pfam" id="PF00702">
    <property type="entry name" value="Hydrolase"/>
    <property type="match status" value="1"/>
</dbReference>
<dbReference type="Proteomes" id="UP000266113">
    <property type="component" value="Unassembled WGS sequence"/>
</dbReference>
<evidence type="ECO:0000313" key="2">
    <source>
        <dbReference type="Proteomes" id="UP000266113"/>
    </source>
</evidence>
<organism evidence="1 2">
    <name type="scientific">Candidatus Cryosericum septentrionale</name>
    <dbReference type="NCBI Taxonomy" id="2290913"/>
    <lineage>
        <taxon>Bacteria</taxon>
        <taxon>Pseudomonadati</taxon>
        <taxon>Caldisericota/Cryosericota group</taxon>
        <taxon>Candidatus Cryosericota</taxon>
        <taxon>Candidatus Cryosericia</taxon>
        <taxon>Candidatus Cryosericales</taxon>
        <taxon>Candidatus Cryosericaceae</taxon>
        <taxon>Candidatus Cryosericum</taxon>
    </lineage>
</organism>
<evidence type="ECO:0000313" key="1">
    <source>
        <dbReference type="EMBL" id="RIE16456.1"/>
    </source>
</evidence>
<dbReference type="InterPro" id="IPR036412">
    <property type="entry name" value="HAD-like_sf"/>
</dbReference>
<dbReference type="SUPFAM" id="SSF56784">
    <property type="entry name" value="HAD-like"/>
    <property type="match status" value="1"/>
</dbReference>
<dbReference type="PANTHER" id="PTHR18901:SF38">
    <property type="entry name" value="PSEUDOURIDINE-5'-PHOSPHATASE"/>
    <property type="match status" value="1"/>
</dbReference>
<dbReference type="AlphaFoldDB" id="A0A398DL90"/>
<dbReference type="PANTHER" id="PTHR18901">
    <property type="entry name" value="2-DEOXYGLUCOSE-6-PHOSPHATE PHOSPHATASE 2"/>
    <property type="match status" value="1"/>
</dbReference>
<dbReference type="PRINTS" id="PR00413">
    <property type="entry name" value="HADHALOGNASE"/>
</dbReference>
<dbReference type="GO" id="GO:0016791">
    <property type="term" value="F:phosphatase activity"/>
    <property type="evidence" value="ECO:0007669"/>
    <property type="project" value="TreeGrafter"/>
</dbReference>
<dbReference type="RefSeq" id="WP_119086035.1">
    <property type="nucleotide sequence ID" value="NZ_QXIY01000030.1"/>
</dbReference>
<dbReference type="CDD" id="cd07505">
    <property type="entry name" value="HAD_BPGM-like"/>
    <property type="match status" value="1"/>
</dbReference>
<comment type="caution">
    <text evidence="1">The sequence shown here is derived from an EMBL/GenBank/DDBJ whole genome shotgun (WGS) entry which is preliminary data.</text>
</comment>
<keyword evidence="2" id="KW-1185">Reference proteome</keyword>
<dbReference type="Gene3D" id="1.10.150.240">
    <property type="entry name" value="Putative phosphatase, domain 2"/>
    <property type="match status" value="1"/>
</dbReference>
<protein>
    <submittedName>
        <fullName evidence="1">HAD family phosphatase</fullName>
    </submittedName>
</protein>
<dbReference type="InterPro" id="IPR006439">
    <property type="entry name" value="HAD-SF_hydro_IA"/>
</dbReference>
<accession>A0A398DL90</accession>
<dbReference type="SFLD" id="SFLDS00003">
    <property type="entry name" value="Haloacid_Dehalogenase"/>
    <property type="match status" value="1"/>
</dbReference>
<sequence length="214" mass="24078">MLDFKAAIFDLDGTLIDSMGVWEDIDIDFLAKRHLFVPEGYISEISAKSFKEAAEYTIALFGLKERAEDIIEEWNRMAIDEYSHHVPLKPYAKEYLLFLKGQGIKLGVATALPKVLYEPVLKNNGIYTLFDAFASTDEVVHWKGSPDIYLLAAKKLGVPSCDCVAFEDVLAGIQGIVLASMQAYGVYDKYSSHEQVQIQELSKRYIHSFAEVLP</sequence>
<dbReference type="InterPro" id="IPR023214">
    <property type="entry name" value="HAD_sf"/>
</dbReference>
<reference evidence="1 2" key="1">
    <citation type="submission" date="2018-09" db="EMBL/GenBank/DDBJ databases">
        <title>Discovery and Ecogenomic Context for Candidatus Cryosericales, a Global Caldiserica Order Active in Thawing Permafrost.</title>
        <authorList>
            <person name="Martinez M.A."/>
            <person name="Woodcroft B.J."/>
            <person name="Ignacio Espinoza J.C."/>
            <person name="Zayed A."/>
            <person name="Singleton C.M."/>
            <person name="Boyd J."/>
            <person name="Li Y.-F."/>
            <person name="Purvine S."/>
            <person name="Maughan H."/>
            <person name="Hodgkins S.B."/>
            <person name="Anderson D."/>
            <person name="Sederholm M."/>
            <person name="Temperton B."/>
            <person name="Saleska S.R."/>
            <person name="Tyson G.W."/>
            <person name="Rich V.I."/>
        </authorList>
    </citation>
    <scope>NUCLEOTIDE SEQUENCE [LARGE SCALE GENOMIC DNA]</scope>
    <source>
        <strain evidence="1 2">SMC1</strain>
    </source>
</reference>
<dbReference type="NCBIfam" id="TIGR01509">
    <property type="entry name" value="HAD-SF-IA-v3"/>
    <property type="match status" value="1"/>
</dbReference>
<dbReference type="InterPro" id="IPR023198">
    <property type="entry name" value="PGP-like_dom2"/>
</dbReference>
<dbReference type="EMBL" id="QXIY01000030">
    <property type="protein sequence ID" value="RIE16456.1"/>
    <property type="molecule type" value="Genomic_DNA"/>
</dbReference>
<name>A0A398DL90_9BACT</name>
<dbReference type="Gene3D" id="3.40.50.1000">
    <property type="entry name" value="HAD superfamily/HAD-like"/>
    <property type="match status" value="1"/>
</dbReference>
<proteinExistence type="predicted"/>
<dbReference type="SFLD" id="SFLDG01129">
    <property type="entry name" value="C1.5:_HAD__Beta-PGM__Phosphata"/>
    <property type="match status" value="1"/>
</dbReference>
<gene>
    <name evidence="1" type="ORF">SMC1_06860</name>
</gene>
<dbReference type="OrthoDB" id="9797743at2"/>